<reference evidence="8" key="1">
    <citation type="submission" date="2013-09" db="EMBL/GenBank/DDBJ databases">
        <title>The Genome Sequence of Anopheles culicifacies species A.</title>
        <authorList>
            <consortium name="The Broad Institute Genomics Platform"/>
            <person name="Neafsey D.E."/>
            <person name="Besansky N."/>
            <person name="Howell P."/>
            <person name="Walton C."/>
            <person name="Young S.K."/>
            <person name="Zeng Q."/>
            <person name="Gargeya S."/>
            <person name="Fitzgerald M."/>
            <person name="Haas B."/>
            <person name="Abouelleil A."/>
            <person name="Allen A.W."/>
            <person name="Alvarado L."/>
            <person name="Arachchi H.M."/>
            <person name="Berlin A.M."/>
            <person name="Chapman S.B."/>
            <person name="Gainer-Dewar J."/>
            <person name="Goldberg J."/>
            <person name="Griggs A."/>
            <person name="Gujja S."/>
            <person name="Hansen M."/>
            <person name="Howarth C."/>
            <person name="Imamovic A."/>
            <person name="Ireland A."/>
            <person name="Larimer J."/>
            <person name="McCowan C."/>
            <person name="Murphy C."/>
            <person name="Pearson M."/>
            <person name="Poon T.W."/>
            <person name="Priest M."/>
            <person name="Roberts A."/>
            <person name="Saif S."/>
            <person name="Shea T."/>
            <person name="Sisk P."/>
            <person name="Sykes S."/>
            <person name="Wortman J."/>
            <person name="Nusbaum C."/>
            <person name="Birren B."/>
        </authorList>
    </citation>
    <scope>NUCLEOTIDE SEQUENCE [LARGE SCALE GENOMIC DNA]</scope>
    <source>
        <strain evidence="8">A-37</strain>
    </source>
</reference>
<feature type="domain" description="Chitin-binding type-2" evidence="6">
    <location>
        <begin position="470"/>
        <end position="539"/>
    </location>
</feature>
<dbReference type="InterPro" id="IPR036508">
    <property type="entry name" value="Chitin-bd_dom_sf"/>
</dbReference>
<dbReference type="GO" id="GO:0005576">
    <property type="term" value="C:extracellular region"/>
    <property type="evidence" value="ECO:0007669"/>
    <property type="project" value="InterPro"/>
</dbReference>
<dbReference type="VEuPathDB" id="VectorBase:ACUA022430"/>
<feature type="domain" description="Chitin-binding type-2" evidence="6">
    <location>
        <begin position="150"/>
        <end position="208"/>
    </location>
</feature>
<organism evidence="7 8">
    <name type="scientific">Anopheles culicifacies</name>
    <dbReference type="NCBI Taxonomy" id="139723"/>
    <lineage>
        <taxon>Eukaryota</taxon>
        <taxon>Metazoa</taxon>
        <taxon>Ecdysozoa</taxon>
        <taxon>Arthropoda</taxon>
        <taxon>Hexapoda</taxon>
        <taxon>Insecta</taxon>
        <taxon>Pterygota</taxon>
        <taxon>Neoptera</taxon>
        <taxon>Endopterygota</taxon>
        <taxon>Diptera</taxon>
        <taxon>Nematocera</taxon>
        <taxon>Culicoidea</taxon>
        <taxon>Culicidae</taxon>
        <taxon>Anophelinae</taxon>
        <taxon>Anopheles</taxon>
        <taxon>culicifacies species complex</taxon>
    </lineage>
</organism>
<evidence type="ECO:0000256" key="4">
    <source>
        <dbReference type="ARBA" id="ARBA00023157"/>
    </source>
</evidence>
<dbReference type="InterPro" id="IPR002557">
    <property type="entry name" value="Chitin-bd_dom"/>
</dbReference>
<proteinExistence type="predicted"/>
<keyword evidence="5" id="KW-0325">Glycoprotein</keyword>
<feature type="domain" description="Chitin-binding type-2" evidence="6">
    <location>
        <begin position="276"/>
        <end position="334"/>
    </location>
</feature>
<evidence type="ECO:0000313" key="8">
    <source>
        <dbReference type="Proteomes" id="UP000075883"/>
    </source>
</evidence>
<evidence type="ECO:0000256" key="5">
    <source>
        <dbReference type="ARBA" id="ARBA00023180"/>
    </source>
</evidence>
<dbReference type="InterPro" id="IPR051940">
    <property type="entry name" value="Chitin_bind-dev_reg"/>
</dbReference>
<sequence>MCMFSATEPAQGTSDYCPRKNGFFSHPDPSICNVFYSCINGEELEMSCTGGLHFDEKSGTCVWPDVAAREGCGSNANKKLNDGFQCPKETRYDKNGQVITHPNYPHPTDCSRFYYCLNGIEPRLGQCDAKMVYNEDLQRSAADESEDYFEFTCPKPDGQFEDPYQCDKYYECDEGRVSEKLCPDGLVFNPASKLVNKCDQVFNVECRDRKELQPPKPVGVCPRQNGFFPHPDPSICNIFYNCVNGRELEMTCVAGLHFNQPTGTCKLNDGFQCPKDATKMDKNGQVITHPNYPHPDDCQRFYICLNGIEPRQGTCDQGMVYNEDLQRCDDPENVPGCCPEPYGEQAYLHPDHCDQFFLCTNGTLTLETCENGLLFDGKGAVHNHCNYNWAVDCGSRKFATDQTPLSTPGCEYLFGIYPDAAECSTSYHKCAFGEVHQELCEPGLVYDHRIHGCNWPDQLLDSCNPEAVVGFKCPQSVPSGTVAARFWPYPRFPVPGDCHRLITCVDGHPRLITCGEGKVFNEESLTCENPEDVPHACRH</sequence>
<feature type="domain" description="Chitin-binding type-2" evidence="6">
    <location>
        <begin position="335"/>
        <end position="395"/>
    </location>
</feature>
<dbReference type="Proteomes" id="UP000075883">
    <property type="component" value="Unassembled WGS sequence"/>
</dbReference>
<keyword evidence="3" id="KW-0677">Repeat</keyword>
<feature type="domain" description="Chitin-binding type-2" evidence="6">
    <location>
        <begin position="14"/>
        <end position="74"/>
    </location>
</feature>
<keyword evidence="8" id="KW-1185">Reference proteome</keyword>
<dbReference type="SUPFAM" id="SSF57625">
    <property type="entry name" value="Invertebrate chitin-binding proteins"/>
    <property type="match status" value="8"/>
</dbReference>
<evidence type="ECO:0000256" key="2">
    <source>
        <dbReference type="ARBA" id="ARBA00022729"/>
    </source>
</evidence>
<keyword evidence="2" id="KW-0732">Signal</keyword>
<feature type="domain" description="Chitin-binding type-2" evidence="6">
    <location>
        <begin position="83"/>
        <end position="138"/>
    </location>
</feature>
<evidence type="ECO:0000259" key="6">
    <source>
        <dbReference type="PROSITE" id="PS50940"/>
    </source>
</evidence>
<dbReference type="PANTHER" id="PTHR23301">
    <property type="entry name" value="CHITIN BINDING PERITROPHIN-A"/>
    <property type="match status" value="1"/>
</dbReference>
<dbReference type="SMART" id="SM00494">
    <property type="entry name" value="ChtBD2"/>
    <property type="match status" value="8"/>
</dbReference>
<reference evidence="7" key="2">
    <citation type="submission" date="2020-05" db="UniProtKB">
        <authorList>
            <consortium name="EnsemblMetazoa"/>
        </authorList>
    </citation>
    <scope>IDENTIFICATION</scope>
    <source>
        <strain evidence="7">A-37</strain>
    </source>
</reference>
<dbReference type="GO" id="GO:0008061">
    <property type="term" value="F:chitin binding"/>
    <property type="evidence" value="ECO:0007669"/>
    <property type="project" value="UniProtKB-KW"/>
</dbReference>
<dbReference type="Pfam" id="PF01607">
    <property type="entry name" value="CBM_14"/>
    <property type="match status" value="8"/>
</dbReference>
<keyword evidence="4" id="KW-1015">Disulfide bond</keyword>
<name>A0A182MND3_9DIPT</name>
<dbReference type="EMBL" id="AXCM01000244">
    <property type="status" value="NOT_ANNOTATED_CDS"/>
    <property type="molecule type" value="Genomic_DNA"/>
</dbReference>
<evidence type="ECO:0000313" key="7">
    <source>
        <dbReference type="EnsemblMetazoa" id="ACUA022430-PA"/>
    </source>
</evidence>
<evidence type="ECO:0000256" key="3">
    <source>
        <dbReference type="ARBA" id="ARBA00022737"/>
    </source>
</evidence>
<feature type="domain" description="Chitin-binding type-2" evidence="6">
    <location>
        <begin position="218"/>
        <end position="275"/>
    </location>
</feature>
<keyword evidence="1" id="KW-0147">Chitin-binding</keyword>
<dbReference type="PANTHER" id="PTHR23301:SF110">
    <property type="entry name" value="LD43683P-RELATED"/>
    <property type="match status" value="1"/>
</dbReference>
<dbReference type="PROSITE" id="PS50940">
    <property type="entry name" value="CHIT_BIND_II"/>
    <property type="match status" value="8"/>
</dbReference>
<dbReference type="Gene3D" id="2.170.140.10">
    <property type="entry name" value="Chitin binding domain"/>
    <property type="match status" value="8"/>
</dbReference>
<feature type="domain" description="Chitin-binding type-2" evidence="6">
    <location>
        <begin position="407"/>
        <end position="465"/>
    </location>
</feature>
<dbReference type="EnsemblMetazoa" id="ACUA022430-RA">
    <property type="protein sequence ID" value="ACUA022430-PA"/>
    <property type="gene ID" value="ACUA022430"/>
</dbReference>
<protein>
    <recommendedName>
        <fullName evidence="6">Chitin-binding type-2 domain-containing protein</fullName>
    </recommendedName>
</protein>
<evidence type="ECO:0000256" key="1">
    <source>
        <dbReference type="ARBA" id="ARBA00022669"/>
    </source>
</evidence>
<accession>A0A182MND3</accession>
<dbReference type="AlphaFoldDB" id="A0A182MND3"/>